<keyword evidence="2" id="KW-0645">Protease</keyword>
<keyword evidence="6" id="KW-0238">DNA-binding</keyword>
<keyword evidence="3" id="KW-0227">DNA damage</keyword>
<evidence type="ECO:0000256" key="5">
    <source>
        <dbReference type="ARBA" id="ARBA00023124"/>
    </source>
</evidence>
<comment type="caution">
    <text evidence="9">The sequence shown here is derived from an EMBL/GenBank/DDBJ whole genome shotgun (WGS) entry which is preliminary data.</text>
</comment>
<feature type="region of interest" description="Disordered" evidence="8">
    <location>
        <begin position="268"/>
        <end position="335"/>
    </location>
</feature>
<evidence type="ECO:0000256" key="2">
    <source>
        <dbReference type="ARBA" id="ARBA00022670"/>
    </source>
</evidence>
<keyword evidence="7" id="KW-0456">Lyase</keyword>
<name>A0A8X8W164_SALSN</name>
<evidence type="ECO:0000256" key="8">
    <source>
        <dbReference type="SAM" id="MobiDB-lite"/>
    </source>
</evidence>
<protein>
    <recommendedName>
        <fullName evidence="11">Embryonic stem cell-specific 5-hydroxymethylcytosine-binding protein</fullName>
    </recommendedName>
</protein>
<keyword evidence="5" id="KW-0190">Covalent protein-DNA linkage</keyword>
<proteinExistence type="inferred from homology"/>
<dbReference type="SUPFAM" id="SSF143081">
    <property type="entry name" value="BB1717-like"/>
    <property type="match status" value="1"/>
</dbReference>
<evidence type="ECO:0000313" key="10">
    <source>
        <dbReference type="Proteomes" id="UP000298416"/>
    </source>
</evidence>
<evidence type="ECO:0000256" key="3">
    <source>
        <dbReference type="ARBA" id="ARBA00022763"/>
    </source>
</evidence>
<dbReference type="PANTHER" id="PTHR13604:SF0">
    <property type="entry name" value="ABASIC SITE PROCESSING PROTEIN HMCES"/>
    <property type="match status" value="1"/>
</dbReference>
<dbReference type="PANTHER" id="PTHR13604">
    <property type="entry name" value="DC12-RELATED"/>
    <property type="match status" value="1"/>
</dbReference>
<feature type="compositionally biased region" description="Basic and acidic residues" evidence="8">
    <location>
        <begin position="315"/>
        <end position="335"/>
    </location>
</feature>
<evidence type="ECO:0000256" key="6">
    <source>
        <dbReference type="ARBA" id="ARBA00023125"/>
    </source>
</evidence>
<reference evidence="9" key="2">
    <citation type="submission" date="2020-08" db="EMBL/GenBank/DDBJ databases">
        <title>Plant Genome Project.</title>
        <authorList>
            <person name="Zhang R.-G."/>
        </authorList>
    </citation>
    <scope>NUCLEOTIDE SEQUENCE</scope>
    <source>
        <strain evidence="9">Huo1</strain>
        <tissue evidence="9">Leaf</tissue>
    </source>
</reference>
<keyword evidence="10" id="KW-1185">Reference proteome</keyword>
<evidence type="ECO:0000256" key="1">
    <source>
        <dbReference type="ARBA" id="ARBA00008136"/>
    </source>
</evidence>
<evidence type="ECO:0000256" key="4">
    <source>
        <dbReference type="ARBA" id="ARBA00022801"/>
    </source>
</evidence>
<dbReference type="Pfam" id="PF02586">
    <property type="entry name" value="SRAP"/>
    <property type="match status" value="1"/>
</dbReference>
<accession>A0A8X8W164</accession>
<dbReference type="GO" id="GO:0003697">
    <property type="term" value="F:single-stranded DNA binding"/>
    <property type="evidence" value="ECO:0007669"/>
    <property type="project" value="InterPro"/>
</dbReference>
<dbReference type="Gene3D" id="3.90.1680.10">
    <property type="entry name" value="SOS response associated peptidase-like"/>
    <property type="match status" value="1"/>
</dbReference>
<dbReference type="EMBL" id="PNBA02000022">
    <property type="protein sequence ID" value="KAG6386165.1"/>
    <property type="molecule type" value="Genomic_DNA"/>
</dbReference>
<gene>
    <name evidence="9" type="ORF">SASPL_155056</name>
</gene>
<evidence type="ECO:0000256" key="7">
    <source>
        <dbReference type="ARBA" id="ARBA00023239"/>
    </source>
</evidence>
<dbReference type="GO" id="GO:0016829">
    <property type="term" value="F:lyase activity"/>
    <property type="evidence" value="ECO:0007669"/>
    <property type="project" value="UniProtKB-KW"/>
</dbReference>
<keyword evidence="4" id="KW-0378">Hydrolase</keyword>
<dbReference type="GO" id="GO:0008233">
    <property type="term" value="F:peptidase activity"/>
    <property type="evidence" value="ECO:0007669"/>
    <property type="project" value="UniProtKB-KW"/>
</dbReference>
<organism evidence="9">
    <name type="scientific">Salvia splendens</name>
    <name type="common">Scarlet sage</name>
    <dbReference type="NCBI Taxonomy" id="180675"/>
    <lineage>
        <taxon>Eukaryota</taxon>
        <taxon>Viridiplantae</taxon>
        <taxon>Streptophyta</taxon>
        <taxon>Embryophyta</taxon>
        <taxon>Tracheophyta</taxon>
        <taxon>Spermatophyta</taxon>
        <taxon>Magnoliopsida</taxon>
        <taxon>eudicotyledons</taxon>
        <taxon>Gunneridae</taxon>
        <taxon>Pentapetalae</taxon>
        <taxon>asterids</taxon>
        <taxon>lamiids</taxon>
        <taxon>Lamiales</taxon>
        <taxon>Lamiaceae</taxon>
        <taxon>Nepetoideae</taxon>
        <taxon>Mentheae</taxon>
        <taxon>Salviinae</taxon>
        <taxon>Salvia</taxon>
        <taxon>Salvia subgen. Calosphace</taxon>
        <taxon>core Calosphace</taxon>
    </lineage>
</organism>
<feature type="compositionally biased region" description="Basic and acidic residues" evidence="8">
    <location>
        <begin position="284"/>
        <end position="304"/>
    </location>
</feature>
<sequence>MQAMCGRGRCTLRADGIAQACHFNSRPILHVHMDRYRPSYNVAPGFNVPVVRLDDGGGDCVVSHCMKWGLVPSFTKKTDKVDHFKMFNARCESIREKASFRRLLPKNRFYEWKKDGSKKQPYYVHFKDDRPMVFAALFDSWKNSEGETLYTFTIITTSSSSSLEWLHDRMPVILGSKESTDWWLNDSSLSNLDKILKPYEETDLAWYPVTPAVGKISFDGPECIKEVKLEETKTISQFFSKKQASKSEDPTSEKTPIKEELQECIAPKIEKEEPQNQSTVESAAMKDEASVMEEPKQEIVKEEPCSQEESVTKTGKSDTKDADHAKPSAKETDRLRLLHMSPIKKRRIGANDKQGQGAGDKQPTLFSYFAGGSELAGFEPHGMSWTGWFAKLRVHSIRGILVLVGVVAHCHWVVETFWIFSSSC</sequence>
<dbReference type="InterPro" id="IPR003738">
    <property type="entry name" value="SRAP"/>
</dbReference>
<evidence type="ECO:0000313" key="9">
    <source>
        <dbReference type="EMBL" id="KAG6386165.1"/>
    </source>
</evidence>
<dbReference type="AlphaFoldDB" id="A0A8X8W164"/>
<evidence type="ECO:0008006" key="11">
    <source>
        <dbReference type="Google" id="ProtNLM"/>
    </source>
</evidence>
<reference evidence="9" key="1">
    <citation type="submission" date="2018-01" db="EMBL/GenBank/DDBJ databases">
        <authorList>
            <person name="Mao J.F."/>
        </authorList>
    </citation>
    <scope>NUCLEOTIDE SEQUENCE</scope>
    <source>
        <strain evidence="9">Huo1</strain>
        <tissue evidence="9">Leaf</tissue>
    </source>
</reference>
<dbReference type="InterPro" id="IPR036590">
    <property type="entry name" value="SRAP-like"/>
</dbReference>
<dbReference type="GO" id="GO:0106300">
    <property type="term" value="P:protein-DNA covalent cross-linking repair"/>
    <property type="evidence" value="ECO:0007669"/>
    <property type="project" value="InterPro"/>
</dbReference>
<dbReference type="Proteomes" id="UP000298416">
    <property type="component" value="Unassembled WGS sequence"/>
</dbReference>
<dbReference type="GO" id="GO:0006508">
    <property type="term" value="P:proteolysis"/>
    <property type="evidence" value="ECO:0007669"/>
    <property type="project" value="UniProtKB-KW"/>
</dbReference>
<comment type="similarity">
    <text evidence="1">Belongs to the SOS response-associated peptidase family.</text>
</comment>